<dbReference type="EMBL" id="CADCWF010000175">
    <property type="protein sequence ID" value="CAA9562808.1"/>
    <property type="molecule type" value="Genomic_DNA"/>
</dbReference>
<dbReference type="GO" id="GO:0016491">
    <property type="term" value="F:oxidoreductase activity"/>
    <property type="evidence" value="ECO:0007669"/>
    <property type="project" value="UniProtKB-KW"/>
</dbReference>
<dbReference type="InterPro" id="IPR051019">
    <property type="entry name" value="VLCFA-Steroid_DH"/>
</dbReference>
<proteinExistence type="inferred from homology"/>
<reference evidence="4" key="1">
    <citation type="submission" date="2020-02" db="EMBL/GenBank/DDBJ databases">
        <authorList>
            <person name="Meier V. D."/>
        </authorList>
    </citation>
    <scope>NUCLEOTIDE SEQUENCE</scope>
    <source>
        <strain evidence="4">AVDCRST_MAG59</strain>
    </source>
</reference>
<comment type="subcellular location">
    <subcellularLocation>
        <location evidence="1">Endoplasmic reticulum</location>
    </subcellularLocation>
</comment>
<name>A0A6J4V276_9BACT</name>
<dbReference type="AlphaFoldDB" id="A0A6J4V276"/>
<dbReference type="Pfam" id="PF00106">
    <property type="entry name" value="adh_short"/>
    <property type="match status" value="1"/>
</dbReference>
<dbReference type="PIRSF" id="PIRSF000126">
    <property type="entry name" value="11-beta-HSD1"/>
    <property type="match status" value="1"/>
</dbReference>
<gene>
    <name evidence="4" type="ORF">AVDCRST_MAG59-2741</name>
</gene>
<keyword evidence="3" id="KW-0560">Oxidoreductase</keyword>
<dbReference type="InterPro" id="IPR002347">
    <property type="entry name" value="SDR_fam"/>
</dbReference>
<evidence type="ECO:0000256" key="2">
    <source>
        <dbReference type="ARBA" id="ARBA00006484"/>
    </source>
</evidence>
<comment type="similarity">
    <text evidence="2">Belongs to the short-chain dehydrogenases/reductases (SDR) family.</text>
</comment>
<evidence type="ECO:0000256" key="1">
    <source>
        <dbReference type="ARBA" id="ARBA00004240"/>
    </source>
</evidence>
<evidence type="ECO:0000313" key="4">
    <source>
        <dbReference type="EMBL" id="CAA9562808.1"/>
    </source>
</evidence>
<dbReference type="Gene3D" id="3.40.50.720">
    <property type="entry name" value="NAD(P)-binding Rossmann-like Domain"/>
    <property type="match status" value="1"/>
</dbReference>
<accession>A0A6J4V276</accession>
<dbReference type="PANTHER" id="PTHR43899">
    <property type="entry name" value="RH59310P"/>
    <property type="match status" value="1"/>
</dbReference>
<dbReference type="SUPFAM" id="SSF51735">
    <property type="entry name" value="NAD(P)-binding Rossmann-fold domains"/>
    <property type="match status" value="1"/>
</dbReference>
<organism evidence="4">
    <name type="scientific">uncultured Thermomicrobiales bacterium</name>
    <dbReference type="NCBI Taxonomy" id="1645740"/>
    <lineage>
        <taxon>Bacteria</taxon>
        <taxon>Pseudomonadati</taxon>
        <taxon>Thermomicrobiota</taxon>
        <taxon>Thermomicrobia</taxon>
        <taxon>Thermomicrobiales</taxon>
        <taxon>environmental samples</taxon>
    </lineage>
</organism>
<sequence length="277" mass="28694">MTHPSSTPAGAGRQARWRARYGPWVAVTGASDGIGREFARLLAEAGLDLVLVARRREALDAVAADLTARHGVTTRVIAVDLGRETAVETVVAETADLDVGLLVAAAGFGSSGRLVDADLEQELAMVDVNCRAVLALSWHFGRRFASRGRGGMVLMGSVVGFQGVPNAANYAATKAYVQSLAEALHVELAPLGVDVVASAPGPVHTGFAARAGMRYDMGLVPGDVARATLDALGGRLTVRPGWLSKVLAGSLAPLPRPARVRVMGRIMAGMAGGGRGR</sequence>
<evidence type="ECO:0000256" key="3">
    <source>
        <dbReference type="ARBA" id="ARBA00023002"/>
    </source>
</evidence>
<dbReference type="InterPro" id="IPR020904">
    <property type="entry name" value="Sc_DH/Rdtase_CS"/>
</dbReference>
<dbReference type="PRINTS" id="PR00081">
    <property type="entry name" value="GDHRDH"/>
</dbReference>
<dbReference type="PANTHER" id="PTHR43899:SF13">
    <property type="entry name" value="RH59310P"/>
    <property type="match status" value="1"/>
</dbReference>
<dbReference type="InterPro" id="IPR036291">
    <property type="entry name" value="NAD(P)-bd_dom_sf"/>
</dbReference>
<protein>
    <submittedName>
        <fullName evidence="4">Oxidoreductase, short-chain dehydrogenase/reductase family</fullName>
    </submittedName>
</protein>
<dbReference type="PROSITE" id="PS00061">
    <property type="entry name" value="ADH_SHORT"/>
    <property type="match status" value="1"/>
</dbReference>